<evidence type="ECO:0000313" key="2">
    <source>
        <dbReference type="Proteomes" id="UP000190235"/>
    </source>
</evidence>
<accession>A0A1M7NME8</accession>
<dbReference type="RefSeq" id="WP_079736172.1">
    <property type="nucleotide sequence ID" value="NZ_LT670848.1"/>
</dbReference>
<evidence type="ECO:0000313" key="1">
    <source>
        <dbReference type="EMBL" id="SHN04665.1"/>
    </source>
</evidence>
<keyword evidence="2" id="KW-1185">Reference proteome</keyword>
<dbReference type="EMBL" id="LT670848">
    <property type="protein sequence ID" value="SHN04665.1"/>
    <property type="molecule type" value="Genomic_DNA"/>
</dbReference>
<gene>
    <name evidence="1" type="ORF">SAMN05878281_3255</name>
</gene>
<sequence length="108" mass="12754">MALFDRNRWHHHSEIATYHLDKSANAFTWRVLRGAMDNLAVRLHESYTSLADDPPDFDYFNDLPDELKSNFDEDPGIPKNEDFNKRRGKLLGYIKKDGWDWEDVLAEK</sequence>
<organism evidence="1 2">
    <name type="scientific">Salegentibacter salegens</name>
    <dbReference type="NCBI Taxonomy" id="143223"/>
    <lineage>
        <taxon>Bacteria</taxon>
        <taxon>Pseudomonadati</taxon>
        <taxon>Bacteroidota</taxon>
        <taxon>Flavobacteriia</taxon>
        <taxon>Flavobacteriales</taxon>
        <taxon>Flavobacteriaceae</taxon>
        <taxon>Salegentibacter</taxon>
    </lineage>
</organism>
<proteinExistence type="predicted"/>
<dbReference type="AlphaFoldDB" id="A0A1M7NME8"/>
<dbReference type="STRING" id="143223.SAMN05878281_3255"/>
<dbReference type="Proteomes" id="UP000190235">
    <property type="component" value="Chromosome I"/>
</dbReference>
<protein>
    <submittedName>
        <fullName evidence="1">Uncharacterized protein</fullName>
    </submittedName>
</protein>
<reference evidence="2" key="1">
    <citation type="submission" date="2016-11" db="EMBL/GenBank/DDBJ databases">
        <authorList>
            <person name="Varghese N."/>
            <person name="Submissions S."/>
        </authorList>
    </citation>
    <scope>NUCLEOTIDE SEQUENCE [LARGE SCALE GENOMIC DNA]</scope>
    <source>
        <strain evidence="2">ACAM 48</strain>
    </source>
</reference>
<name>A0A1M7NME8_9FLAO</name>